<protein>
    <submittedName>
        <fullName evidence="1">Uncharacterized protein</fullName>
    </submittedName>
</protein>
<name>A0AAV4SBN7_CAEEX</name>
<accession>A0AAV4SBN7</accession>
<dbReference type="AlphaFoldDB" id="A0AAV4SBN7"/>
<dbReference type="EMBL" id="BPLR01009288">
    <property type="protein sequence ID" value="GIY30892.1"/>
    <property type="molecule type" value="Genomic_DNA"/>
</dbReference>
<reference evidence="1 2" key="1">
    <citation type="submission" date="2021-06" db="EMBL/GenBank/DDBJ databases">
        <title>Caerostris extrusa draft genome.</title>
        <authorList>
            <person name="Kono N."/>
            <person name="Arakawa K."/>
        </authorList>
    </citation>
    <scope>NUCLEOTIDE SEQUENCE [LARGE SCALE GENOMIC DNA]</scope>
</reference>
<organism evidence="1 2">
    <name type="scientific">Caerostris extrusa</name>
    <name type="common">Bark spider</name>
    <name type="synonym">Caerostris bankana</name>
    <dbReference type="NCBI Taxonomy" id="172846"/>
    <lineage>
        <taxon>Eukaryota</taxon>
        <taxon>Metazoa</taxon>
        <taxon>Ecdysozoa</taxon>
        <taxon>Arthropoda</taxon>
        <taxon>Chelicerata</taxon>
        <taxon>Arachnida</taxon>
        <taxon>Araneae</taxon>
        <taxon>Araneomorphae</taxon>
        <taxon>Entelegynae</taxon>
        <taxon>Araneoidea</taxon>
        <taxon>Araneidae</taxon>
        <taxon>Caerostris</taxon>
    </lineage>
</organism>
<keyword evidence="2" id="KW-1185">Reference proteome</keyword>
<comment type="caution">
    <text evidence="1">The sequence shown here is derived from an EMBL/GenBank/DDBJ whole genome shotgun (WGS) entry which is preliminary data.</text>
</comment>
<sequence>MSDVSIDKMPPTHTTQRDGRFPWVEEVIGFLEIHKEVRNLQIFEALSDVSIDKMSPIHTTQRMGDSVGGGSYWIS</sequence>
<evidence type="ECO:0000313" key="2">
    <source>
        <dbReference type="Proteomes" id="UP001054945"/>
    </source>
</evidence>
<gene>
    <name evidence="1" type="ORF">CEXT_553851</name>
</gene>
<proteinExistence type="predicted"/>
<dbReference type="Proteomes" id="UP001054945">
    <property type="component" value="Unassembled WGS sequence"/>
</dbReference>
<evidence type="ECO:0000313" key="1">
    <source>
        <dbReference type="EMBL" id="GIY30892.1"/>
    </source>
</evidence>